<organism evidence="7 8">
    <name type="scientific">Nocardioides flavus</name>
    <name type="common">ex Wang et al. 2016</name>
    <dbReference type="NCBI Taxonomy" id="2058780"/>
    <lineage>
        <taxon>Bacteria</taxon>
        <taxon>Bacillati</taxon>
        <taxon>Actinomycetota</taxon>
        <taxon>Actinomycetes</taxon>
        <taxon>Propionibacteriales</taxon>
        <taxon>Nocardioidaceae</taxon>
        <taxon>Nocardioides</taxon>
    </lineage>
</organism>
<keyword evidence="5" id="KW-0676">Redox-active center</keyword>
<dbReference type="InterPro" id="IPR036249">
    <property type="entry name" value="Thioredoxin-like_sf"/>
</dbReference>
<evidence type="ECO:0000256" key="1">
    <source>
        <dbReference type="ARBA" id="ARBA00004196"/>
    </source>
</evidence>
<comment type="caution">
    <text evidence="7">The sequence shown here is derived from an EMBL/GenBank/DDBJ whole genome shotgun (WGS) entry which is preliminary data.</text>
</comment>
<dbReference type="InterPro" id="IPR017937">
    <property type="entry name" value="Thioredoxin_CS"/>
</dbReference>
<evidence type="ECO:0000259" key="6">
    <source>
        <dbReference type="PROSITE" id="PS51352"/>
    </source>
</evidence>
<dbReference type="PANTHER" id="PTHR42852:SF6">
    <property type="entry name" value="THIOL:DISULFIDE INTERCHANGE PROTEIN DSBE"/>
    <property type="match status" value="1"/>
</dbReference>
<dbReference type="Pfam" id="PF08534">
    <property type="entry name" value="Redoxin"/>
    <property type="match status" value="1"/>
</dbReference>
<keyword evidence="2" id="KW-0201">Cytochrome c-type biogenesis</keyword>
<evidence type="ECO:0000256" key="5">
    <source>
        <dbReference type="ARBA" id="ARBA00023284"/>
    </source>
</evidence>
<feature type="domain" description="Thioredoxin" evidence="6">
    <location>
        <begin position="37"/>
        <end position="180"/>
    </location>
</feature>
<evidence type="ECO:0000256" key="4">
    <source>
        <dbReference type="ARBA" id="ARBA00023157"/>
    </source>
</evidence>
<reference evidence="8" key="1">
    <citation type="journal article" date="2019" name="Int. J. Syst. Evol. Microbiol.">
        <title>The Global Catalogue of Microorganisms (GCM) 10K type strain sequencing project: providing services to taxonomists for standard genome sequencing and annotation.</title>
        <authorList>
            <consortium name="The Broad Institute Genomics Platform"/>
            <consortium name="The Broad Institute Genome Sequencing Center for Infectious Disease"/>
            <person name="Wu L."/>
            <person name="Ma J."/>
        </authorList>
    </citation>
    <scope>NUCLEOTIDE SEQUENCE [LARGE SCALE GENOMIC DNA]</scope>
    <source>
        <strain evidence="8">CGMCC 1.12791</strain>
    </source>
</reference>
<evidence type="ECO:0000313" key="7">
    <source>
        <dbReference type="EMBL" id="GHE19170.1"/>
    </source>
</evidence>
<dbReference type="PROSITE" id="PS51352">
    <property type="entry name" value="THIOREDOXIN_2"/>
    <property type="match status" value="1"/>
</dbReference>
<dbReference type="Proteomes" id="UP000597341">
    <property type="component" value="Unassembled WGS sequence"/>
</dbReference>
<dbReference type="InterPro" id="IPR013740">
    <property type="entry name" value="Redoxin"/>
</dbReference>
<dbReference type="Gene3D" id="3.40.30.10">
    <property type="entry name" value="Glutaredoxin"/>
    <property type="match status" value="1"/>
</dbReference>
<evidence type="ECO:0000256" key="2">
    <source>
        <dbReference type="ARBA" id="ARBA00022748"/>
    </source>
</evidence>
<dbReference type="EMBL" id="BNAD01000019">
    <property type="protein sequence ID" value="GHE19170.1"/>
    <property type="molecule type" value="Genomic_DNA"/>
</dbReference>
<keyword evidence="3" id="KW-0812">Transmembrane</keyword>
<dbReference type="PANTHER" id="PTHR42852">
    <property type="entry name" value="THIOL:DISULFIDE INTERCHANGE PROTEIN DSBE"/>
    <property type="match status" value="1"/>
</dbReference>
<dbReference type="InterPro" id="IPR013766">
    <property type="entry name" value="Thioredoxin_domain"/>
</dbReference>
<sequence>MTLVGVVVIAGALAGCSGGEATDRTGSPDPAIVEIAEPDRVVVDDFEAVLLDGSEVSSSRLDGVVTVVNVWGSWCGPCRVEAPVLREVSQQYDDRGVEFLGLNVRDNDAAALAFERRFKISYDSVTTSDSPRVSLAFGGLLTTAAVPMTVVVDPERRVAARVIGAVTAATLRALLESVLEEADDRDGR</sequence>
<gene>
    <name evidence="7" type="ORF">GCM10011376_37800</name>
</gene>
<proteinExistence type="predicted"/>
<evidence type="ECO:0000313" key="8">
    <source>
        <dbReference type="Proteomes" id="UP000597341"/>
    </source>
</evidence>
<comment type="subcellular location">
    <subcellularLocation>
        <location evidence="1">Cell envelope</location>
    </subcellularLocation>
</comment>
<protein>
    <submittedName>
        <fullName evidence="7">Alkyl hydroperoxide reductase</fullName>
    </submittedName>
</protein>
<name>A0ABQ3HTL3_9ACTN</name>
<keyword evidence="4" id="KW-1015">Disulfide bond</keyword>
<dbReference type="InterPro" id="IPR050553">
    <property type="entry name" value="Thioredoxin_ResA/DsbE_sf"/>
</dbReference>
<evidence type="ECO:0000256" key="3">
    <source>
        <dbReference type="ARBA" id="ARBA00022968"/>
    </source>
</evidence>
<dbReference type="PROSITE" id="PS00194">
    <property type="entry name" value="THIOREDOXIN_1"/>
    <property type="match status" value="1"/>
</dbReference>
<dbReference type="CDD" id="cd02966">
    <property type="entry name" value="TlpA_like_family"/>
    <property type="match status" value="1"/>
</dbReference>
<keyword evidence="8" id="KW-1185">Reference proteome</keyword>
<keyword evidence="3" id="KW-0735">Signal-anchor</keyword>
<dbReference type="SUPFAM" id="SSF52833">
    <property type="entry name" value="Thioredoxin-like"/>
    <property type="match status" value="1"/>
</dbReference>
<accession>A0ABQ3HTL3</accession>